<evidence type="ECO:0000256" key="9">
    <source>
        <dbReference type="ARBA" id="ARBA00023294"/>
    </source>
</evidence>
<feature type="region of interest" description="Disordered" evidence="11">
    <location>
        <begin position="461"/>
        <end position="500"/>
    </location>
</feature>
<dbReference type="EMBL" id="JAMZMK010009457">
    <property type="protein sequence ID" value="KAI7735664.1"/>
    <property type="molecule type" value="Genomic_DNA"/>
</dbReference>
<dbReference type="SMART" id="SM00220">
    <property type="entry name" value="S_TKc"/>
    <property type="match status" value="1"/>
</dbReference>
<sequence>KSVDNGVQLYRSAIPQLVLSSPLSKIKIPIPLSLTLFFHSTIIINPPSSSSSSSLLLLLLLSFTSIHSSYSSPQFLYYYSSNQITVMTSELERDSGSVIVNNRLGIGKGSGNNISLRTGEEFSLEFLQDRGGTRRVLNGHDMGGNHGLIVGSKSDVNGHLGFSEISGMIGLERRGFVSNSNGNDIVSMASAPVIGTIGSIPSVPYRGSSDSQREKIKFLCSSGGKVLPRPGDGKLRYVGGETHIFSIQKNMSFDEFVKRVSEYCNQPHTIKYQLPGEDLDALISVASSEDFQNMIEEFKGIDSRDGCSRLRIFLIPLTESESVITVEGDGSLQNNQEYQYVAAVNGIVDDVVIRNNDAQLLTDEMSQLKSGFDQNPSLPINHSPFTPLDDNAGPNNTSVTPSVLVSPVIVPQDEVINGHAQVYNDPLSDSIEIPVLKGRAFHSENRILLPPDPMNPFVGHDGSQLGIPHAFSDPQLQERGSTSDFGSQDGPSVPSTLNFAPPPVTAQLASSFLQRKSVEQYDNIHPQVPFEMLPNVKPSAVYGQTDFMHQEMKEGSNKNVELNIDYDRNGPSFLQAGNFVNNSRVNHEQISVLVAETPLHDPNIVPTSITNNPNPVSNVAMQPLLSNNRQQTVENQHQVYTGTNIMGITSMGPSHNNINMSDADRSLNDLLSQLSDGLRSDVHAVQLPSSHQPEVNSHKPKQKADGVMLESMMHDVPLMQIPTTGGEVRREVKFVDENFGHAKQKAAHLGHEEHHSITQKEVYSSKLKEQMIGDVSEAPHSNATEAGHAISDSSIGDAATENEGKDGPFSNALIAEMEADMYGLQIIRNAELEELRELGSGTYGTVYHGRWRGSDVAIKRIKKSCFSGRSSEQERLTNDFWREAQILSNLHHPNVVAFYGVVPDGAGGTLATVTEFMTHGSLRNVLIKKDRSLDRRRKLIIAMDAAFGMEYLHMKNIVHFDLKCDNLLVNMRDPQRPICKVGDFGLSRIKRNTLVSGGVRGTLPWMAPELLNGSTTKVSEKVDVFSFGITMWEILTGDEPYANMHCGAIIGGIVKDTLRPTIPEKCDPDWRQLMEQCWSADPTTRPSFTEITNRLRSMSKALQANGNKKGQH</sequence>
<dbReference type="InterPro" id="IPR001245">
    <property type="entry name" value="Ser-Thr/Tyr_kinase_cat_dom"/>
</dbReference>
<feature type="binding site" evidence="10">
    <location>
        <position position="863"/>
    </location>
    <ligand>
        <name>ATP</name>
        <dbReference type="ChEBI" id="CHEBI:30616"/>
    </ligand>
</feature>
<dbReference type="InterPro" id="IPR000719">
    <property type="entry name" value="Prot_kinase_dom"/>
</dbReference>
<dbReference type="FunFam" id="1.10.510.10:FF:000142">
    <property type="entry name" value="Octicosapeptide/phox/Bem1p domain kinase superfamily protein"/>
    <property type="match status" value="1"/>
</dbReference>
<gene>
    <name evidence="13" type="ORF">M8C21_005211</name>
</gene>
<dbReference type="InterPro" id="IPR008271">
    <property type="entry name" value="Ser/Thr_kinase_AS"/>
</dbReference>
<keyword evidence="5" id="KW-0808">Transferase</keyword>
<evidence type="ECO:0000256" key="1">
    <source>
        <dbReference type="ARBA" id="ARBA00004496"/>
    </source>
</evidence>
<dbReference type="Gene3D" id="3.30.200.20">
    <property type="entry name" value="Phosphorylase Kinase, domain 1"/>
    <property type="match status" value="1"/>
</dbReference>
<dbReference type="Gene3D" id="1.10.510.10">
    <property type="entry name" value="Transferase(Phosphotransferase) domain 1"/>
    <property type="match status" value="1"/>
</dbReference>
<dbReference type="PROSITE" id="PS00108">
    <property type="entry name" value="PROTEIN_KINASE_ST"/>
    <property type="match status" value="1"/>
</dbReference>
<dbReference type="PRINTS" id="PR00109">
    <property type="entry name" value="TYRKINASE"/>
</dbReference>
<dbReference type="PROSITE" id="PS00107">
    <property type="entry name" value="PROTEIN_KINASE_ATP"/>
    <property type="match status" value="1"/>
</dbReference>
<keyword evidence="2" id="KW-0963">Cytoplasm</keyword>
<dbReference type="Proteomes" id="UP001206925">
    <property type="component" value="Unassembled WGS sequence"/>
</dbReference>
<dbReference type="Gene3D" id="3.10.20.90">
    <property type="entry name" value="Phosphatidylinositol 3-kinase Catalytic Subunit, Chain A, domain 1"/>
    <property type="match status" value="1"/>
</dbReference>
<evidence type="ECO:0000313" key="14">
    <source>
        <dbReference type="Proteomes" id="UP001206925"/>
    </source>
</evidence>
<dbReference type="CDD" id="cd06410">
    <property type="entry name" value="PB1_UP2"/>
    <property type="match status" value="1"/>
</dbReference>
<keyword evidence="6 10" id="KW-0547">Nucleotide-binding</keyword>
<keyword evidence="14" id="KW-1185">Reference proteome</keyword>
<dbReference type="PANTHER" id="PTHR23257">
    <property type="entry name" value="SERINE-THREONINE PROTEIN KINASE"/>
    <property type="match status" value="1"/>
</dbReference>
<dbReference type="PANTHER" id="PTHR23257:SF842">
    <property type="entry name" value="KINASE SUPERFAMILY WITH OCTICOSAPEPTIDE_PHOX_BEM1P DOMAIN-CONTAINING PROTEIN"/>
    <property type="match status" value="1"/>
</dbReference>
<dbReference type="GO" id="GO:0004674">
    <property type="term" value="F:protein serine/threonine kinase activity"/>
    <property type="evidence" value="ECO:0007669"/>
    <property type="project" value="UniProtKB-KW"/>
</dbReference>
<evidence type="ECO:0000256" key="8">
    <source>
        <dbReference type="ARBA" id="ARBA00022840"/>
    </source>
</evidence>
<evidence type="ECO:0000256" key="4">
    <source>
        <dbReference type="ARBA" id="ARBA00022553"/>
    </source>
</evidence>
<dbReference type="AlphaFoldDB" id="A0AAD5C7R5"/>
<keyword evidence="4" id="KW-0597">Phosphoprotein</keyword>
<dbReference type="SUPFAM" id="SSF56112">
    <property type="entry name" value="Protein kinase-like (PK-like)"/>
    <property type="match status" value="1"/>
</dbReference>
<evidence type="ECO:0000256" key="11">
    <source>
        <dbReference type="SAM" id="MobiDB-lite"/>
    </source>
</evidence>
<evidence type="ECO:0000256" key="7">
    <source>
        <dbReference type="ARBA" id="ARBA00022777"/>
    </source>
</evidence>
<dbReference type="CDD" id="cd13999">
    <property type="entry name" value="STKc_MAP3K-like"/>
    <property type="match status" value="1"/>
</dbReference>
<feature type="non-terminal residue" evidence="13">
    <location>
        <position position="1"/>
    </location>
</feature>
<evidence type="ECO:0000313" key="13">
    <source>
        <dbReference type="EMBL" id="KAI7735664.1"/>
    </source>
</evidence>
<dbReference type="InterPro" id="IPR017441">
    <property type="entry name" value="Protein_kinase_ATP_BS"/>
</dbReference>
<proteinExistence type="predicted"/>
<dbReference type="Pfam" id="PF07714">
    <property type="entry name" value="PK_Tyr_Ser-Thr"/>
    <property type="match status" value="1"/>
</dbReference>
<evidence type="ECO:0000256" key="3">
    <source>
        <dbReference type="ARBA" id="ARBA00022527"/>
    </source>
</evidence>
<protein>
    <recommendedName>
        <fullName evidence="12">Protein kinase domain-containing protein</fullName>
    </recommendedName>
</protein>
<keyword evidence="9" id="KW-0927">Auxin signaling pathway</keyword>
<keyword evidence="8 10" id="KW-0067">ATP-binding</keyword>
<evidence type="ECO:0000256" key="2">
    <source>
        <dbReference type="ARBA" id="ARBA00022490"/>
    </source>
</evidence>
<dbReference type="PROSITE" id="PS50011">
    <property type="entry name" value="PROTEIN_KINASE_DOM"/>
    <property type="match status" value="1"/>
</dbReference>
<accession>A0AAD5C7R5</accession>
<evidence type="ECO:0000259" key="12">
    <source>
        <dbReference type="PROSITE" id="PS50011"/>
    </source>
</evidence>
<comment type="subcellular location">
    <subcellularLocation>
        <location evidence="1">Cytoplasm</location>
    </subcellularLocation>
</comment>
<dbReference type="Pfam" id="PF00564">
    <property type="entry name" value="PB1"/>
    <property type="match status" value="1"/>
</dbReference>
<dbReference type="GO" id="GO:0010928">
    <property type="term" value="P:regulation of auxin mediated signaling pathway"/>
    <property type="evidence" value="ECO:0007669"/>
    <property type="project" value="UniProtKB-ARBA"/>
</dbReference>
<name>A0AAD5C7R5_AMBAR</name>
<keyword evidence="7" id="KW-0418">Kinase</keyword>
<feature type="compositionally biased region" description="Polar residues" evidence="11">
    <location>
        <begin position="474"/>
        <end position="498"/>
    </location>
</feature>
<keyword evidence="3" id="KW-0723">Serine/threonine-protein kinase</keyword>
<dbReference type="FunFam" id="3.10.20.90:FF:000058">
    <property type="entry name" value="Octicosapeptide/phox/Bem1p domain kinase superfamily protein"/>
    <property type="match status" value="1"/>
</dbReference>
<dbReference type="SUPFAM" id="SSF54277">
    <property type="entry name" value="CAD &amp; PB1 domains"/>
    <property type="match status" value="1"/>
</dbReference>
<reference evidence="13" key="1">
    <citation type="submission" date="2022-06" db="EMBL/GenBank/DDBJ databases">
        <title>Uncovering the hologenomic basis of an extraordinary plant invasion.</title>
        <authorList>
            <person name="Bieker V.C."/>
            <person name="Martin M.D."/>
            <person name="Gilbert T."/>
            <person name="Hodgins K."/>
            <person name="Battlay P."/>
            <person name="Petersen B."/>
            <person name="Wilson J."/>
        </authorList>
    </citation>
    <scope>NUCLEOTIDE SEQUENCE</scope>
    <source>
        <strain evidence="13">AA19_3_7</strain>
        <tissue evidence="13">Leaf</tissue>
    </source>
</reference>
<feature type="non-terminal residue" evidence="13">
    <location>
        <position position="1112"/>
    </location>
</feature>
<dbReference type="InterPro" id="IPR050167">
    <property type="entry name" value="Ser_Thr_protein_kinase"/>
</dbReference>
<dbReference type="InterPro" id="IPR011009">
    <property type="entry name" value="Kinase-like_dom_sf"/>
</dbReference>
<evidence type="ECO:0000256" key="5">
    <source>
        <dbReference type="ARBA" id="ARBA00022679"/>
    </source>
</evidence>
<dbReference type="SMART" id="SM00666">
    <property type="entry name" value="PB1"/>
    <property type="match status" value="1"/>
</dbReference>
<dbReference type="InterPro" id="IPR000270">
    <property type="entry name" value="PB1_dom"/>
</dbReference>
<evidence type="ECO:0000256" key="6">
    <source>
        <dbReference type="ARBA" id="ARBA00022741"/>
    </source>
</evidence>
<feature type="domain" description="Protein kinase" evidence="12">
    <location>
        <begin position="832"/>
        <end position="1112"/>
    </location>
</feature>
<dbReference type="GO" id="GO:0005524">
    <property type="term" value="F:ATP binding"/>
    <property type="evidence" value="ECO:0007669"/>
    <property type="project" value="UniProtKB-UniRule"/>
</dbReference>
<dbReference type="GO" id="GO:0005737">
    <property type="term" value="C:cytoplasm"/>
    <property type="evidence" value="ECO:0007669"/>
    <property type="project" value="UniProtKB-SubCell"/>
</dbReference>
<evidence type="ECO:0000256" key="10">
    <source>
        <dbReference type="PROSITE-ProRule" id="PRU10141"/>
    </source>
</evidence>
<dbReference type="GO" id="GO:0009734">
    <property type="term" value="P:auxin-activated signaling pathway"/>
    <property type="evidence" value="ECO:0007669"/>
    <property type="project" value="UniProtKB-KW"/>
</dbReference>
<comment type="caution">
    <text evidence="13">The sequence shown here is derived from an EMBL/GenBank/DDBJ whole genome shotgun (WGS) entry which is preliminary data.</text>
</comment>
<organism evidence="13 14">
    <name type="scientific">Ambrosia artemisiifolia</name>
    <name type="common">Common ragweed</name>
    <dbReference type="NCBI Taxonomy" id="4212"/>
    <lineage>
        <taxon>Eukaryota</taxon>
        <taxon>Viridiplantae</taxon>
        <taxon>Streptophyta</taxon>
        <taxon>Embryophyta</taxon>
        <taxon>Tracheophyta</taxon>
        <taxon>Spermatophyta</taxon>
        <taxon>Magnoliopsida</taxon>
        <taxon>eudicotyledons</taxon>
        <taxon>Gunneridae</taxon>
        <taxon>Pentapetalae</taxon>
        <taxon>asterids</taxon>
        <taxon>campanulids</taxon>
        <taxon>Asterales</taxon>
        <taxon>Asteraceae</taxon>
        <taxon>Asteroideae</taxon>
        <taxon>Heliantheae alliance</taxon>
        <taxon>Heliantheae</taxon>
        <taxon>Ambrosia</taxon>
    </lineage>
</organism>
<dbReference type="FunFam" id="3.30.200.20:FF:000081">
    <property type="entry name" value="Octicosapeptide/phox/Bem1p domain kinase superfamily protein"/>
    <property type="match status" value="1"/>
</dbReference>